<dbReference type="GO" id="GO:0005737">
    <property type="term" value="C:cytoplasm"/>
    <property type="evidence" value="ECO:0007669"/>
    <property type="project" value="UniProtKB-SubCell"/>
</dbReference>
<feature type="site" description="Important for substrate specificity" evidence="3">
    <location>
        <position position="22"/>
    </location>
</feature>
<evidence type="ECO:0000256" key="3">
    <source>
        <dbReference type="HAMAP-Rule" id="MF_00528"/>
    </source>
</evidence>
<proteinExistence type="inferred from homology"/>
<dbReference type="InterPro" id="IPR003697">
    <property type="entry name" value="Maf-like"/>
</dbReference>
<dbReference type="EC" id="3.6.1.9" evidence="3"/>
<gene>
    <name evidence="4" type="primary">maf</name>
    <name evidence="4" type="ORF">E6H02_09690</name>
</gene>
<dbReference type="Proteomes" id="UP000320393">
    <property type="component" value="Unassembled WGS sequence"/>
</dbReference>
<dbReference type="GO" id="GO:0036221">
    <property type="term" value="F:UTP diphosphatase activity"/>
    <property type="evidence" value="ECO:0007669"/>
    <property type="project" value="RHEA"/>
</dbReference>
<feature type="site" description="Important for substrate specificity" evidence="3">
    <location>
        <position position="80"/>
    </location>
</feature>
<evidence type="ECO:0000313" key="5">
    <source>
        <dbReference type="Proteomes" id="UP000320393"/>
    </source>
</evidence>
<dbReference type="PANTHER" id="PTHR43213:SF5">
    <property type="entry name" value="BIFUNCTIONAL DTTP_UTP PYROPHOSPHATASE_METHYLTRANSFERASE PROTEIN-RELATED"/>
    <property type="match status" value="1"/>
</dbReference>
<dbReference type="GO" id="GO:0009117">
    <property type="term" value="P:nucleotide metabolic process"/>
    <property type="evidence" value="ECO:0007669"/>
    <property type="project" value="UniProtKB-KW"/>
</dbReference>
<dbReference type="PIRSF" id="PIRSF006305">
    <property type="entry name" value="Maf"/>
    <property type="match status" value="1"/>
</dbReference>
<feature type="active site" description="Proton acceptor" evidence="3">
    <location>
        <position position="79"/>
    </location>
</feature>
<keyword evidence="3" id="KW-0963">Cytoplasm</keyword>
<dbReference type="GO" id="GO:0036218">
    <property type="term" value="F:dTTP diphosphatase activity"/>
    <property type="evidence" value="ECO:0007669"/>
    <property type="project" value="RHEA"/>
</dbReference>
<dbReference type="NCBIfam" id="TIGR00172">
    <property type="entry name" value="maf"/>
    <property type="match status" value="1"/>
</dbReference>
<name>A0A537LLW2_9BACT</name>
<dbReference type="Pfam" id="PF02545">
    <property type="entry name" value="Maf"/>
    <property type="match status" value="1"/>
</dbReference>
<evidence type="ECO:0000256" key="1">
    <source>
        <dbReference type="ARBA" id="ARBA00001968"/>
    </source>
</evidence>
<keyword evidence="2 3" id="KW-0378">Hydrolase</keyword>
<comment type="caution">
    <text evidence="4">The sequence shown here is derived from an EMBL/GenBank/DDBJ whole genome shotgun (WGS) entry which is preliminary data.</text>
</comment>
<sequence>MSPAPRWRSSGGRIILASASPRRVELLASAGIEVDAVPSLLPEEFRPAEVAADHARRLAEAKARSVAAGTAGRFFIGADTVVVRGGEVLGKPRDRAEAERMLRALSGEAHEVITGYAVYDAARGQVRIGATTTLVHFKALSAGEIAAYIAAEPPYDKAGAYAIQGRAAYMVRRIEGSYTNVVGLPLCETVEALVEMGAIADG</sequence>
<comment type="caution">
    <text evidence="3">Lacks conserved residue(s) required for the propagation of feature annotation.</text>
</comment>
<protein>
    <recommendedName>
        <fullName evidence="3">dTTP/UTP pyrophosphatase</fullName>
        <shortName evidence="3">dTTPase/UTPase</shortName>
        <ecNumber evidence="3">3.6.1.9</ecNumber>
    </recommendedName>
    <alternativeName>
        <fullName evidence="3">Nucleoside triphosphate pyrophosphatase</fullName>
    </alternativeName>
    <alternativeName>
        <fullName evidence="3">Nucleotide pyrophosphatase</fullName>
        <shortName evidence="3">Nucleotide PPase</shortName>
    </alternativeName>
</protein>
<keyword evidence="3" id="KW-0546">Nucleotide metabolism</keyword>
<dbReference type="EMBL" id="VBAM01000383">
    <property type="protein sequence ID" value="TMJ08657.1"/>
    <property type="molecule type" value="Genomic_DNA"/>
</dbReference>
<evidence type="ECO:0000313" key="4">
    <source>
        <dbReference type="EMBL" id="TMJ08657.1"/>
    </source>
</evidence>
<dbReference type="SUPFAM" id="SSF52972">
    <property type="entry name" value="ITPase-like"/>
    <property type="match status" value="1"/>
</dbReference>
<comment type="function">
    <text evidence="3">Nucleoside triphosphate pyrophosphatase that hydrolyzes dTTP and UTP. May have a dual role in cell division arrest and in preventing the incorporation of modified nucleotides into cellular nucleic acids.</text>
</comment>
<evidence type="ECO:0000256" key="2">
    <source>
        <dbReference type="ARBA" id="ARBA00022801"/>
    </source>
</evidence>
<dbReference type="Gene3D" id="3.90.950.10">
    <property type="match status" value="1"/>
</dbReference>
<comment type="catalytic activity">
    <reaction evidence="3">
        <text>UTP + H2O = UMP + diphosphate + H(+)</text>
        <dbReference type="Rhea" id="RHEA:29395"/>
        <dbReference type="ChEBI" id="CHEBI:15377"/>
        <dbReference type="ChEBI" id="CHEBI:15378"/>
        <dbReference type="ChEBI" id="CHEBI:33019"/>
        <dbReference type="ChEBI" id="CHEBI:46398"/>
        <dbReference type="ChEBI" id="CHEBI:57865"/>
        <dbReference type="EC" id="3.6.1.9"/>
    </reaction>
</comment>
<comment type="catalytic activity">
    <reaction evidence="3">
        <text>dTTP + H2O = dTMP + diphosphate + H(+)</text>
        <dbReference type="Rhea" id="RHEA:28534"/>
        <dbReference type="ChEBI" id="CHEBI:15377"/>
        <dbReference type="ChEBI" id="CHEBI:15378"/>
        <dbReference type="ChEBI" id="CHEBI:33019"/>
        <dbReference type="ChEBI" id="CHEBI:37568"/>
        <dbReference type="ChEBI" id="CHEBI:63528"/>
        <dbReference type="EC" id="3.6.1.9"/>
    </reaction>
</comment>
<organism evidence="4 5">
    <name type="scientific">Candidatus Segetimicrobium genomatis</name>
    <dbReference type="NCBI Taxonomy" id="2569760"/>
    <lineage>
        <taxon>Bacteria</taxon>
        <taxon>Bacillati</taxon>
        <taxon>Candidatus Sysuimicrobiota</taxon>
        <taxon>Candidatus Sysuimicrobiia</taxon>
        <taxon>Candidatus Sysuimicrobiales</taxon>
        <taxon>Candidatus Segetimicrobiaceae</taxon>
        <taxon>Candidatus Segetimicrobium</taxon>
    </lineage>
</organism>
<comment type="similarity">
    <text evidence="3">Belongs to the Maf family. YhdE subfamily.</text>
</comment>
<comment type="subcellular location">
    <subcellularLocation>
        <location evidence="3">Cytoplasm</location>
    </subcellularLocation>
</comment>
<dbReference type="PANTHER" id="PTHR43213">
    <property type="entry name" value="BIFUNCTIONAL DTTP/UTP PYROPHOSPHATASE/METHYLTRANSFERASE PROTEIN-RELATED"/>
    <property type="match status" value="1"/>
</dbReference>
<dbReference type="CDD" id="cd00555">
    <property type="entry name" value="Maf"/>
    <property type="match status" value="1"/>
</dbReference>
<comment type="cofactor">
    <cofactor evidence="1 3">
        <name>a divalent metal cation</name>
        <dbReference type="ChEBI" id="CHEBI:60240"/>
    </cofactor>
</comment>
<reference evidence="4 5" key="1">
    <citation type="journal article" date="2019" name="Nat. Microbiol.">
        <title>Mediterranean grassland soil C-N compound turnover is dependent on rainfall and depth, and is mediated by genomically divergent microorganisms.</title>
        <authorList>
            <person name="Diamond S."/>
            <person name="Andeer P.F."/>
            <person name="Li Z."/>
            <person name="Crits-Christoph A."/>
            <person name="Burstein D."/>
            <person name="Anantharaman K."/>
            <person name="Lane K.R."/>
            <person name="Thomas B.C."/>
            <person name="Pan C."/>
            <person name="Northen T.R."/>
            <person name="Banfield J.F."/>
        </authorList>
    </citation>
    <scope>NUCLEOTIDE SEQUENCE [LARGE SCALE GENOMIC DNA]</scope>
    <source>
        <strain evidence="4">NP_5</strain>
    </source>
</reference>
<dbReference type="HAMAP" id="MF_00528">
    <property type="entry name" value="Maf"/>
    <property type="match status" value="1"/>
</dbReference>
<dbReference type="InterPro" id="IPR029001">
    <property type="entry name" value="ITPase-like_fam"/>
</dbReference>
<accession>A0A537LLW2</accession>
<dbReference type="AlphaFoldDB" id="A0A537LLW2"/>
<feature type="site" description="Important for substrate specificity" evidence="3">
    <location>
        <position position="164"/>
    </location>
</feature>